<feature type="transmembrane region" description="Helical" evidence="1">
    <location>
        <begin position="21"/>
        <end position="44"/>
    </location>
</feature>
<evidence type="ECO:0000313" key="4">
    <source>
        <dbReference type="Proteomes" id="UP000652430"/>
    </source>
</evidence>
<keyword evidence="4" id="KW-1185">Reference proteome</keyword>
<keyword evidence="1" id="KW-0472">Membrane</keyword>
<dbReference type="RefSeq" id="WP_189674922.1">
    <property type="nucleotide sequence ID" value="NZ_BNAQ01000001.1"/>
</dbReference>
<dbReference type="EMBL" id="BNAQ01000001">
    <property type="protein sequence ID" value="GHH08684.1"/>
    <property type="molecule type" value="Genomic_DNA"/>
</dbReference>
<evidence type="ECO:0000259" key="2">
    <source>
        <dbReference type="Pfam" id="PF07486"/>
    </source>
</evidence>
<dbReference type="Gene3D" id="1.10.10.2520">
    <property type="entry name" value="Cell wall hydrolase SleB, domain 1"/>
    <property type="match status" value="1"/>
</dbReference>
<accession>A0ABQ3L8Q7</accession>
<dbReference type="Pfam" id="PF07486">
    <property type="entry name" value="Hydrolase_2"/>
    <property type="match status" value="1"/>
</dbReference>
<dbReference type="Proteomes" id="UP000652430">
    <property type="component" value="Unassembled WGS sequence"/>
</dbReference>
<evidence type="ECO:0000256" key="1">
    <source>
        <dbReference type="SAM" id="Phobius"/>
    </source>
</evidence>
<feature type="domain" description="Cell wall hydrolase SleB" evidence="2">
    <location>
        <begin position="109"/>
        <end position="218"/>
    </location>
</feature>
<proteinExistence type="predicted"/>
<dbReference type="InterPro" id="IPR042047">
    <property type="entry name" value="SleB_dom1"/>
</dbReference>
<sequence>MARKPPPPKRRAGSRSVARDAASETWLLLLGSVAAILLIATFLYPSVPTEPNPERPKPLTMAQARASNRAVPVEPRFRVPAARYRFDGGPAARLQATECLATAALYEAGDDARGQKAVIQVILNRVRARGFPRTICGVVYQGYTRTIGCQFSFTCDGSFVRRPVHDGWAAARQAARRALAGRVFADVGRATHYHADWMVPYWRDSLVKVAQVGSHLFYIRQSMRERVRSDGDDTRRNIG</sequence>
<organism evidence="3 4">
    <name type="scientific">Sphingomonas glacialis</name>
    <dbReference type="NCBI Taxonomy" id="658225"/>
    <lineage>
        <taxon>Bacteria</taxon>
        <taxon>Pseudomonadati</taxon>
        <taxon>Pseudomonadota</taxon>
        <taxon>Alphaproteobacteria</taxon>
        <taxon>Sphingomonadales</taxon>
        <taxon>Sphingomonadaceae</taxon>
        <taxon>Sphingomonas</taxon>
    </lineage>
</organism>
<dbReference type="InterPro" id="IPR011105">
    <property type="entry name" value="Cell_wall_hydrolase_SleB"/>
</dbReference>
<reference evidence="4" key="1">
    <citation type="journal article" date="2019" name="Int. J. Syst. Evol. Microbiol.">
        <title>The Global Catalogue of Microorganisms (GCM) 10K type strain sequencing project: providing services to taxonomists for standard genome sequencing and annotation.</title>
        <authorList>
            <consortium name="The Broad Institute Genomics Platform"/>
            <consortium name="The Broad Institute Genome Sequencing Center for Infectious Disease"/>
            <person name="Wu L."/>
            <person name="Ma J."/>
        </authorList>
    </citation>
    <scope>NUCLEOTIDE SEQUENCE [LARGE SCALE GENOMIC DNA]</scope>
    <source>
        <strain evidence="4">CGMCC 1.8957</strain>
    </source>
</reference>
<comment type="caution">
    <text evidence="3">The sequence shown here is derived from an EMBL/GenBank/DDBJ whole genome shotgun (WGS) entry which is preliminary data.</text>
</comment>
<keyword evidence="1" id="KW-1133">Transmembrane helix</keyword>
<name>A0ABQ3L8Q7_9SPHN</name>
<keyword evidence="1" id="KW-0812">Transmembrane</keyword>
<evidence type="ECO:0000313" key="3">
    <source>
        <dbReference type="EMBL" id="GHH08684.1"/>
    </source>
</evidence>
<protein>
    <recommendedName>
        <fullName evidence="2">Cell wall hydrolase SleB domain-containing protein</fullName>
    </recommendedName>
</protein>
<gene>
    <name evidence="3" type="ORF">GCM10008023_04400</name>
</gene>